<proteinExistence type="predicted"/>
<organism evidence="1 2">
    <name type="scientific">Candidatus Azambacteria bacterium GW2011_GWA1_42_19</name>
    <dbReference type="NCBI Taxonomy" id="1618609"/>
    <lineage>
        <taxon>Bacteria</taxon>
        <taxon>Candidatus Azamiibacteriota</taxon>
    </lineage>
</organism>
<evidence type="ECO:0000313" key="1">
    <source>
        <dbReference type="EMBL" id="KKS46105.1"/>
    </source>
</evidence>
<comment type="caution">
    <text evidence="1">The sequence shown here is derived from an EMBL/GenBank/DDBJ whole genome shotgun (WGS) entry which is preliminary data.</text>
</comment>
<protein>
    <submittedName>
        <fullName evidence="1">Uncharacterized protein</fullName>
    </submittedName>
</protein>
<gene>
    <name evidence="1" type="ORF">UV10_C0008G0015</name>
</gene>
<dbReference type="EMBL" id="LCDE01000008">
    <property type="protein sequence ID" value="KKS46105.1"/>
    <property type="molecule type" value="Genomic_DNA"/>
</dbReference>
<accession>A0A0G0ZBM7</accession>
<dbReference type="AlphaFoldDB" id="A0A0G0ZBM7"/>
<reference evidence="1 2" key="1">
    <citation type="journal article" date="2015" name="Nature">
        <title>rRNA introns, odd ribosomes, and small enigmatic genomes across a large radiation of phyla.</title>
        <authorList>
            <person name="Brown C.T."/>
            <person name="Hug L.A."/>
            <person name="Thomas B.C."/>
            <person name="Sharon I."/>
            <person name="Castelle C.J."/>
            <person name="Singh A."/>
            <person name="Wilkins M.J."/>
            <person name="Williams K.H."/>
            <person name="Banfield J.F."/>
        </authorList>
    </citation>
    <scope>NUCLEOTIDE SEQUENCE [LARGE SCALE GENOMIC DNA]</scope>
</reference>
<name>A0A0G0ZBM7_9BACT</name>
<sequence length="120" mass="13970">MKTEITHYCETCGNAFKGYLECWDHERSCEKYKIGDRVEVFYNGKGWKGTVILISMNPVDRKRFMVISTDERFDLSEDVDGIVYTGHEFGMWENTGNKNHIRRLVEQTGTDSKTQRCSVT</sequence>
<evidence type="ECO:0000313" key="2">
    <source>
        <dbReference type="Proteomes" id="UP000034951"/>
    </source>
</evidence>
<dbReference type="Proteomes" id="UP000034951">
    <property type="component" value="Unassembled WGS sequence"/>
</dbReference>